<dbReference type="AlphaFoldDB" id="A0A0J1CYR2"/>
<evidence type="ECO:0000313" key="3">
    <source>
        <dbReference type="Proteomes" id="UP000035963"/>
    </source>
</evidence>
<dbReference type="PANTHER" id="PTHR30203:SF32">
    <property type="entry name" value="CATION EFFLUX SYSTEM PROTEIN CUSC"/>
    <property type="match status" value="1"/>
</dbReference>
<accession>A0A0J1CYR2</accession>
<proteinExistence type="inferred from homology"/>
<evidence type="ECO:0000256" key="1">
    <source>
        <dbReference type="ARBA" id="ARBA00007613"/>
    </source>
</evidence>
<evidence type="ECO:0008006" key="4">
    <source>
        <dbReference type="Google" id="ProtNLM"/>
    </source>
</evidence>
<gene>
    <name evidence="2" type="ORF">EOS_13760</name>
</gene>
<evidence type="ECO:0000313" key="2">
    <source>
        <dbReference type="EMBL" id="KLU25680.1"/>
    </source>
</evidence>
<dbReference type="InterPro" id="IPR003423">
    <property type="entry name" value="OMP_efflux"/>
</dbReference>
<dbReference type="Proteomes" id="UP000035963">
    <property type="component" value="Unassembled WGS sequence"/>
</dbReference>
<dbReference type="Gene3D" id="2.20.200.10">
    <property type="entry name" value="Outer membrane efflux proteins (OEP)"/>
    <property type="match status" value="1"/>
</dbReference>
<sequence>MFGRLRDTRAAASRRLDARTADAAAARLLLSSQVAGTLMSLRACRLILDLKREDIASRQRDLVLTRRRVELGFAAPVDASRSLSGVSDAQVGLVSQDESCVKGLDALVGLTGLSASEIETRLRSPASPPKLTNYEGSTFPKPPAATLTLPALVLARHPGVIAAEREVAATYAEIGVARANRLPIFNLTAALSGNWISASGTTIAFLGWSLIPTLSAPLFDGGAGAAQVDAATARYLAALASLNTTLRNTTQDIEDALTEQAHASERLAAAQRSRDAYQATFDATESQWRAGAIDVFQLEDTRRQREAADETAVDAARASVQAWVDIVRASGNAATFSTTPTEPD</sequence>
<organism evidence="2 3">
    <name type="scientific">Caballeronia mineralivorans PML1(12)</name>
    <dbReference type="NCBI Taxonomy" id="908627"/>
    <lineage>
        <taxon>Bacteria</taxon>
        <taxon>Pseudomonadati</taxon>
        <taxon>Pseudomonadota</taxon>
        <taxon>Betaproteobacteria</taxon>
        <taxon>Burkholderiales</taxon>
        <taxon>Burkholderiaceae</taxon>
        <taxon>Caballeronia</taxon>
    </lineage>
</organism>
<dbReference type="PATRIC" id="fig|908627.4.peg.3067"/>
<dbReference type="SUPFAM" id="SSF56954">
    <property type="entry name" value="Outer membrane efflux proteins (OEP)"/>
    <property type="match status" value="1"/>
</dbReference>
<dbReference type="EMBL" id="AEJF01000088">
    <property type="protein sequence ID" value="KLU25680.1"/>
    <property type="molecule type" value="Genomic_DNA"/>
</dbReference>
<dbReference type="GO" id="GO:0015562">
    <property type="term" value="F:efflux transmembrane transporter activity"/>
    <property type="evidence" value="ECO:0007669"/>
    <property type="project" value="InterPro"/>
</dbReference>
<reference evidence="2 3" key="1">
    <citation type="journal article" date="2015" name="Genome Announc.">
        <title>Draft Genome Sequence of Burkholderia sp. Strain PML1(12), an Ectomycorrhizosphere-Inhabiting Bacterium with Effective Mineral-Weathering Ability.</title>
        <authorList>
            <person name="Uroz S."/>
            <person name="Oger P."/>
        </authorList>
    </citation>
    <scope>NUCLEOTIDE SEQUENCE [LARGE SCALE GENOMIC DNA]</scope>
    <source>
        <strain evidence="3">PML1(12)</strain>
    </source>
</reference>
<name>A0A0J1CYR2_9BURK</name>
<comment type="similarity">
    <text evidence="1">Belongs to the outer membrane factor (OMF) (TC 1.B.17) family.</text>
</comment>
<protein>
    <recommendedName>
        <fullName evidence="4">RND transporter</fullName>
    </recommendedName>
</protein>
<dbReference type="InterPro" id="IPR010131">
    <property type="entry name" value="MdtP/NodT-like"/>
</dbReference>
<keyword evidence="3" id="KW-1185">Reference proteome</keyword>
<dbReference type="Pfam" id="PF02321">
    <property type="entry name" value="OEP"/>
    <property type="match status" value="2"/>
</dbReference>
<dbReference type="PANTHER" id="PTHR30203">
    <property type="entry name" value="OUTER MEMBRANE CATION EFFLUX PROTEIN"/>
    <property type="match status" value="1"/>
</dbReference>
<comment type="caution">
    <text evidence="2">The sequence shown here is derived from an EMBL/GenBank/DDBJ whole genome shotgun (WGS) entry which is preliminary data.</text>
</comment>
<dbReference type="Gene3D" id="1.20.1600.10">
    <property type="entry name" value="Outer membrane efflux proteins (OEP)"/>
    <property type="match status" value="1"/>
</dbReference>